<keyword evidence="2" id="KW-1185">Reference proteome</keyword>
<dbReference type="EMBL" id="MU273761">
    <property type="protein sequence ID" value="KAI0028349.1"/>
    <property type="molecule type" value="Genomic_DNA"/>
</dbReference>
<organism evidence="1 2">
    <name type="scientific">Vararia minispora EC-137</name>
    <dbReference type="NCBI Taxonomy" id="1314806"/>
    <lineage>
        <taxon>Eukaryota</taxon>
        <taxon>Fungi</taxon>
        <taxon>Dikarya</taxon>
        <taxon>Basidiomycota</taxon>
        <taxon>Agaricomycotina</taxon>
        <taxon>Agaricomycetes</taxon>
        <taxon>Russulales</taxon>
        <taxon>Lachnocladiaceae</taxon>
        <taxon>Vararia</taxon>
    </lineage>
</organism>
<evidence type="ECO:0000313" key="1">
    <source>
        <dbReference type="EMBL" id="KAI0028349.1"/>
    </source>
</evidence>
<gene>
    <name evidence="1" type="ORF">K488DRAFT_80716</name>
</gene>
<name>A0ACB8Q9F9_9AGAM</name>
<sequence length="601" mass="68076">MTLDNEETTPSAVPEESCPACTEAGASTDIEKESWVRCDYCKTWYHWRCVGDGGDLSVIDKWYCQHCREENPGRVVTMKPPARKSARKKPIRDYANLHVGSDSADARAWVQMLSSKSFAADLFKRMAGAELCQEWLNSDPSAMKEPVVIPDPDGLGMKMPPRDLTVGRIAQMLGVDMPVEVIDVATQSGLSGWTVGRWAEYYQSSERDKIRNVISLEISGTELSSHVLPPRLVRDLDWVEKYWPSSRKGKGHVFPKVQLYCLMGVEGAWTDWHIDFAGSSVYYHVLRGAKTFLFIRPTAENLASYQRWSGSDMQTYTWLGDLVDEVVKVELTAGNTMIIPTGWIHAVHTPVDALVFGGNFVHSYNAALQLRVREIEIATRVPKKFRFPLFTRLSWYVGEKFLRDLKAREEFSTRILESMQAVAAFLVSQARDIEHGSEAARREAKEQIPSDRVRDPSALARELRWRVRHALHLDSDSDGVDASKSSADVSAKGRKRGRLAEDEGQEGVHFKNFQPKAWQRVRRTSERKKECKSQARSEMEDGVLTEDWLENVIGNGVAAMNEVTVTSRHVVTTKVRRTVSGLERQRIESVLEKWEWPEAKA</sequence>
<dbReference type="Proteomes" id="UP000814128">
    <property type="component" value="Unassembled WGS sequence"/>
</dbReference>
<reference evidence="1" key="1">
    <citation type="submission" date="2021-02" db="EMBL/GenBank/DDBJ databases">
        <authorList>
            <consortium name="DOE Joint Genome Institute"/>
            <person name="Ahrendt S."/>
            <person name="Looney B.P."/>
            <person name="Miyauchi S."/>
            <person name="Morin E."/>
            <person name="Drula E."/>
            <person name="Courty P.E."/>
            <person name="Chicoki N."/>
            <person name="Fauchery L."/>
            <person name="Kohler A."/>
            <person name="Kuo A."/>
            <person name="Labutti K."/>
            <person name="Pangilinan J."/>
            <person name="Lipzen A."/>
            <person name="Riley R."/>
            <person name="Andreopoulos W."/>
            <person name="He G."/>
            <person name="Johnson J."/>
            <person name="Barry K.W."/>
            <person name="Grigoriev I.V."/>
            <person name="Nagy L."/>
            <person name="Hibbett D."/>
            <person name="Henrissat B."/>
            <person name="Matheny P.B."/>
            <person name="Labbe J."/>
            <person name="Martin F."/>
        </authorList>
    </citation>
    <scope>NUCLEOTIDE SEQUENCE</scope>
    <source>
        <strain evidence="1">EC-137</strain>
    </source>
</reference>
<accession>A0ACB8Q9F9</accession>
<reference evidence="1" key="2">
    <citation type="journal article" date="2022" name="New Phytol.">
        <title>Evolutionary transition to the ectomycorrhizal habit in the genomes of a hyperdiverse lineage of mushroom-forming fungi.</title>
        <authorList>
            <person name="Looney B."/>
            <person name="Miyauchi S."/>
            <person name="Morin E."/>
            <person name="Drula E."/>
            <person name="Courty P.E."/>
            <person name="Kohler A."/>
            <person name="Kuo A."/>
            <person name="LaButti K."/>
            <person name="Pangilinan J."/>
            <person name="Lipzen A."/>
            <person name="Riley R."/>
            <person name="Andreopoulos W."/>
            <person name="He G."/>
            <person name="Johnson J."/>
            <person name="Nolan M."/>
            <person name="Tritt A."/>
            <person name="Barry K.W."/>
            <person name="Grigoriev I.V."/>
            <person name="Nagy L.G."/>
            <person name="Hibbett D."/>
            <person name="Henrissat B."/>
            <person name="Matheny P.B."/>
            <person name="Labbe J."/>
            <person name="Martin F.M."/>
        </authorList>
    </citation>
    <scope>NUCLEOTIDE SEQUENCE</scope>
    <source>
        <strain evidence="1">EC-137</strain>
    </source>
</reference>
<protein>
    <submittedName>
        <fullName evidence="1">Uncharacterized protein</fullName>
    </submittedName>
</protein>
<evidence type="ECO:0000313" key="2">
    <source>
        <dbReference type="Proteomes" id="UP000814128"/>
    </source>
</evidence>
<comment type="caution">
    <text evidence="1">The sequence shown here is derived from an EMBL/GenBank/DDBJ whole genome shotgun (WGS) entry which is preliminary data.</text>
</comment>
<proteinExistence type="predicted"/>